<protein>
    <submittedName>
        <fullName evidence="6">S41 family peptidase</fullName>
    </submittedName>
</protein>
<reference evidence="6 7" key="1">
    <citation type="submission" date="2024-09" db="EMBL/GenBank/DDBJ databases">
        <authorList>
            <person name="Sun Q."/>
            <person name="Mori K."/>
        </authorList>
    </citation>
    <scope>NUCLEOTIDE SEQUENCE [LARGE SCALE GENOMIC DNA]</scope>
    <source>
        <strain evidence="6 7">TBRC 5777</strain>
    </source>
</reference>
<proteinExistence type="inferred from homology"/>
<feature type="domain" description="PDZ" evidence="5">
    <location>
        <begin position="134"/>
        <end position="204"/>
    </location>
</feature>
<evidence type="ECO:0000256" key="4">
    <source>
        <dbReference type="ARBA" id="ARBA00022825"/>
    </source>
</evidence>
<dbReference type="InterPro" id="IPR005151">
    <property type="entry name" value="Tail-specific_protease"/>
</dbReference>
<dbReference type="Gene3D" id="3.90.226.10">
    <property type="entry name" value="2-enoyl-CoA Hydratase, Chain A, domain 1"/>
    <property type="match status" value="1"/>
</dbReference>
<dbReference type="SUPFAM" id="SSF50156">
    <property type="entry name" value="PDZ domain-like"/>
    <property type="match status" value="1"/>
</dbReference>
<evidence type="ECO:0000256" key="3">
    <source>
        <dbReference type="ARBA" id="ARBA00022801"/>
    </source>
</evidence>
<dbReference type="RefSeq" id="WP_377046348.1">
    <property type="nucleotide sequence ID" value="NZ_JBHLUN010000015.1"/>
</dbReference>
<dbReference type="Proteomes" id="UP001589865">
    <property type="component" value="Unassembled WGS sequence"/>
</dbReference>
<evidence type="ECO:0000256" key="2">
    <source>
        <dbReference type="ARBA" id="ARBA00022670"/>
    </source>
</evidence>
<dbReference type="Gene3D" id="3.30.750.44">
    <property type="match status" value="1"/>
</dbReference>
<keyword evidence="3" id="KW-0378">Hydrolase</keyword>
<gene>
    <name evidence="6" type="ORF">ACFFGY_20335</name>
</gene>
<evidence type="ECO:0000256" key="1">
    <source>
        <dbReference type="ARBA" id="ARBA00009179"/>
    </source>
</evidence>
<dbReference type="Gene3D" id="2.30.42.10">
    <property type="match status" value="1"/>
</dbReference>
<keyword evidence="7" id="KW-1185">Reference proteome</keyword>
<dbReference type="SMART" id="SM00245">
    <property type="entry name" value="TSPc"/>
    <property type="match status" value="1"/>
</dbReference>
<dbReference type="EMBL" id="JBHLUN010000015">
    <property type="protein sequence ID" value="MFC0410604.1"/>
    <property type="molecule type" value="Genomic_DNA"/>
</dbReference>
<keyword evidence="4" id="KW-0720">Serine protease</keyword>
<dbReference type="InterPro" id="IPR036034">
    <property type="entry name" value="PDZ_sf"/>
</dbReference>
<sequence length="481" mass="50623">MAAQARPEAFFPRTLLLATLQAGFNAVEERHLEAAAPADLALWGARGLVALDPTLDVELQGDAVRLVRNGREVARRAIGNGSAGAAEALVWLFGAAWDVSPPVRQAGSDGLLEATFDEIFNHLDPYSRYLSANTADTARDRRMGTVGVGLVLENGDDGVRVAEVLPDSPALAAGLRAGDLLTGLNRRSLRSADSEAVSALLDGAAGSSVRLNYRRGRQARTALLRRAQVAPVTVRAEQQGDLLLLRITAFSADTAGQLAEALTTGLARNSLRGVVLDLRGNRGGLLREAVAVLEELVPSGLLVSTDGRHPDARRRFEGRGDDLAQDRPIAVLVDGRTASSAEIVAAALSDRGRGVVIGSATMGKGLIQVLMPLPNGGELSLSWSRVLAPDGWPVQSLGVIPALCTSLGAENTSLALERLERGEAPMGAVLKRLRAARAPVLASEVVALRDSCPPAEARESDLQVATALLDHPEAYRAALPR</sequence>
<comment type="similarity">
    <text evidence="1">Belongs to the peptidase S41A family.</text>
</comment>
<dbReference type="InterPro" id="IPR041489">
    <property type="entry name" value="PDZ_6"/>
</dbReference>
<comment type="caution">
    <text evidence="6">The sequence shown here is derived from an EMBL/GenBank/DDBJ whole genome shotgun (WGS) entry which is preliminary data.</text>
</comment>
<accession>A0ABV6JXZ8</accession>
<dbReference type="CDD" id="cd07560">
    <property type="entry name" value="Peptidase_S41_CPP"/>
    <property type="match status" value="1"/>
</dbReference>
<dbReference type="Pfam" id="PF17820">
    <property type="entry name" value="PDZ_6"/>
    <property type="match status" value="1"/>
</dbReference>
<dbReference type="InterPro" id="IPR001478">
    <property type="entry name" value="PDZ"/>
</dbReference>
<dbReference type="PANTHER" id="PTHR32060">
    <property type="entry name" value="TAIL-SPECIFIC PROTEASE"/>
    <property type="match status" value="1"/>
</dbReference>
<name>A0ABV6JXZ8_9PROT</name>
<dbReference type="InterPro" id="IPR004447">
    <property type="entry name" value="Peptidase_S41A"/>
</dbReference>
<dbReference type="Pfam" id="PF03572">
    <property type="entry name" value="Peptidase_S41"/>
    <property type="match status" value="1"/>
</dbReference>
<organism evidence="6 7">
    <name type="scientific">Roseomonas elaeocarpi</name>
    <dbReference type="NCBI Taxonomy" id="907779"/>
    <lineage>
        <taxon>Bacteria</taxon>
        <taxon>Pseudomonadati</taxon>
        <taxon>Pseudomonadota</taxon>
        <taxon>Alphaproteobacteria</taxon>
        <taxon>Acetobacterales</taxon>
        <taxon>Roseomonadaceae</taxon>
        <taxon>Roseomonas</taxon>
    </lineage>
</organism>
<evidence type="ECO:0000313" key="7">
    <source>
        <dbReference type="Proteomes" id="UP001589865"/>
    </source>
</evidence>
<dbReference type="PROSITE" id="PS50106">
    <property type="entry name" value="PDZ"/>
    <property type="match status" value="1"/>
</dbReference>
<dbReference type="InterPro" id="IPR029045">
    <property type="entry name" value="ClpP/crotonase-like_dom_sf"/>
</dbReference>
<dbReference type="SMART" id="SM00228">
    <property type="entry name" value="PDZ"/>
    <property type="match status" value="1"/>
</dbReference>
<keyword evidence="2" id="KW-0645">Protease</keyword>
<dbReference type="SUPFAM" id="SSF52096">
    <property type="entry name" value="ClpP/crotonase"/>
    <property type="match status" value="1"/>
</dbReference>
<dbReference type="PANTHER" id="PTHR32060:SF30">
    <property type="entry name" value="CARBOXY-TERMINAL PROCESSING PROTEASE CTPA"/>
    <property type="match status" value="1"/>
</dbReference>
<evidence type="ECO:0000259" key="5">
    <source>
        <dbReference type="PROSITE" id="PS50106"/>
    </source>
</evidence>
<evidence type="ECO:0000313" key="6">
    <source>
        <dbReference type="EMBL" id="MFC0410604.1"/>
    </source>
</evidence>